<organism evidence="2 3">
    <name type="scientific">Streptomyces griseomycini</name>
    <dbReference type="NCBI Taxonomy" id="66895"/>
    <lineage>
        <taxon>Bacteria</taxon>
        <taxon>Bacillati</taxon>
        <taxon>Actinomycetota</taxon>
        <taxon>Actinomycetes</taxon>
        <taxon>Kitasatosporales</taxon>
        <taxon>Streptomycetaceae</taxon>
        <taxon>Streptomyces</taxon>
    </lineage>
</organism>
<sequence length="297" mass="32139">MQPTEALASITLNGLSYAPGRLAGASAFALFHMPLARSRMRTAERALAARARTGRIRVGDKHAVTYRWGDGTRPVLLVHGWQSRGSRLSDFVPGLLDEGYSVVTFDAPGHGDATGRSTTILEYRDVITALHDEYGTFEALVAHSLGALGSFFALRHGVKAERVVTISGVCDFSYLVDEFCSGLRLRSRLKDRLYERIGAELFPDAPADRMPFSVTHTVGEVRAPLLVVHDEDDTRIGVAQGRRLAGAFGAQARLVTTTGLGHRRILGDPGVVRTVREFVADGSSRSDAPGRETAPVD</sequence>
<dbReference type="PANTHER" id="PTHR43433:SF5">
    <property type="entry name" value="AB HYDROLASE-1 DOMAIN-CONTAINING PROTEIN"/>
    <property type="match status" value="1"/>
</dbReference>
<dbReference type="Pfam" id="PF12697">
    <property type="entry name" value="Abhydrolase_6"/>
    <property type="match status" value="1"/>
</dbReference>
<dbReference type="InterPro" id="IPR000073">
    <property type="entry name" value="AB_hydrolase_1"/>
</dbReference>
<proteinExistence type="predicted"/>
<dbReference type="SUPFAM" id="SSF53474">
    <property type="entry name" value="alpha/beta-Hydrolases"/>
    <property type="match status" value="1"/>
</dbReference>
<name>A0A7W7LYL4_9ACTN</name>
<dbReference type="Proteomes" id="UP000579523">
    <property type="component" value="Unassembled WGS sequence"/>
</dbReference>
<dbReference type="RefSeq" id="WP_184821075.1">
    <property type="nucleotide sequence ID" value="NZ_BMTI01000005.1"/>
</dbReference>
<dbReference type="InterPro" id="IPR050471">
    <property type="entry name" value="AB_hydrolase"/>
</dbReference>
<accession>A0A7W7LYL4</accession>
<protein>
    <submittedName>
        <fullName evidence="2">Pimeloyl-ACP methyl ester carboxylesterase</fullName>
    </submittedName>
</protein>
<keyword evidence="3" id="KW-1185">Reference proteome</keyword>
<reference evidence="2 3" key="1">
    <citation type="submission" date="2020-08" db="EMBL/GenBank/DDBJ databases">
        <title>Genomic Encyclopedia of Type Strains, Phase III (KMG-III): the genomes of soil and plant-associated and newly described type strains.</title>
        <authorList>
            <person name="Whitman W."/>
        </authorList>
    </citation>
    <scope>NUCLEOTIDE SEQUENCE [LARGE SCALE GENOMIC DNA]</scope>
    <source>
        <strain evidence="2 3">CECT 3273</strain>
    </source>
</reference>
<dbReference type="Gene3D" id="3.40.50.1820">
    <property type="entry name" value="alpha/beta hydrolase"/>
    <property type="match status" value="1"/>
</dbReference>
<dbReference type="GO" id="GO:0003824">
    <property type="term" value="F:catalytic activity"/>
    <property type="evidence" value="ECO:0007669"/>
    <property type="project" value="UniProtKB-ARBA"/>
</dbReference>
<dbReference type="PANTHER" id="PTHR43433">
    <property type="entry name" value="HYDROLASE, ALPHA/BETA FOLD FAMILY PROTEIN"/>
    <property type="match status" value="1"/>
</dbReference>
<comment type="caution">
    <text evidence="2">The sequence shown here is derived from an EMBL/GenBank/DDBJ whole genome shotgun (WGS) entry which is preliminary data.</text>
</comment>
<feature type="domain" description="AB hydrolase-1" evidence="1">
    <location>
        <begin position="75"/>
        <end position="272"/>
    </location>
</feature>
<dbReference type="AlphaFoldDB" id="A0A7W7LYL4"/>
<evidence type="ECO:0000259" key="1">
    <source>
        <dbReference type="Pfam" id="PF12697"/>
    </source>
</evidence>
<evidence type="ECO:0000313" key="2">
    <source>
        <dbReference type="EMBL" id="MBB4898883.1"/>
    </source>
</evidence>
<gene>
    <name evidence="2" type="ORF">FHS37_002941</name>
</gene>
<dbReference type="InterPro" id="IPR029058">
    <property type="entry name" value="AB_hydrolase_fold"/>
</dbReference>
<dbReference type="EMBL" id="JACHJI010000004">
    <property type="protein sequence ID" value="MBB4898883.1"/>
    <property type="molecule type" value="Genomic_DNA"/>
</dbReference>
<evidence type="ECO:0000313" key="3">
    <source>
        <dbReference type="Proteomes" id="UP000579523"/>
    </source>
</evidence>